<name>A0A9E4P0D0_9GAMM</name>
<reference evidence="1" key="1">
    <citation type="journal article" date="2021" name="Proc. Natl. Acad. Sci. U.S.A.">
        <title>Global biogeography of chemosynthetic symbionts reveals both localized and globally distributed symbiont groups. .</title>
        <authorList>
            <person name="Osvatic J.T."/>
            <person name="Wilkins L.G.E."/>
            <person name="Leibrecht L."/>
            <person name="Leray M."/>
            <person name="Zauner S."/>
            <person name="Polzin J."/>
            <person name="Camacho Y."/>
            <person name="Gros O."/>
            <person name="van Gils J.A."/>
            <person name="Eisen J.A."/>
            <person name="Petersen J.M."/>
            <person name="Yuen B."/>
        </authorList>
    </citation>
    <scope>NUCLEOTIDE SEQUENCE</scope>
    <source>
        <strain evidence="1">MAGclacostrist064TRANS</strain>
    </source>
</reference>
<sequence length="170" mass="19759">MNDRTDDMRSSDYPWSTKKLLSQQPTVGRVLDLSEESYGLLMRMAPDLQTLTGEYRSRLGGSMDLYLDVIEQTPYTTLVHLTYYFTHVVGDYPDPDAMLRVYHDSRQVDVVDLRQSSLPLDRWGTNPTLEQRWKINLFLSKWLRYCVEQGHSFLVNSRNLAAEFPMSQVG</sequence>
<dbReference type="AlphaFoldDB" id="A0A9E4P0D0"/>
<protein>
    <submittedName>
        <fullName evidence="1">DUF1249 domain-containing protein</fullName>
    </submittedName>
</protein>
<dbReference type="EMBL" id="JAEPCM010000795">
    <property type="protein sequence ID" value="MCG7948833.1"/>
    <property type="molecule type" value="Genomic_DNA"/>
</dbReference>
<organism evidence="1 2">
    <name type="scientific">Candidatus Thiodiazotropha taylori</name>
    <dbReference type="NCBI Taxonomy" id="2792791"/>
    <lineage>
        <taxon>Bacteria</taxon>
        <taxon>Pseudomonadati</taxon>
        <taxon>Pseudomonadota</taxon>
        <taxon>Gammaproteobacteria</taxon>
        <taxon>Chromatiales</taxon>
        <taxon>Sedimenticolaceae</taxon>
        <taxon>Candidatus Thiodiazotropha</taxon>
    </lineage>
</organism>
<gene>
    <name evidence="1" type="ORF">JAZ07_21030</name>
</gene>
<dbReference type="PANTHER" id="PTHR38774">
    <property type="entry name" value="CYTOPLASMIC PROTEIN-RELATED"/>
    <property type="match status" value="1"/>
</dbReference>
<dbReference type="Proteomes" id="UP000886667">
    <property type="component" value="Unassembled WGS sequence"/>
</dbReference>
<comment type="caution">
    <text evidence="1">The sequence shown here is derived from an EMBL/GenBank/DDBJ whole genome shotgun (WGS) entry which is preliminary data.</text>
</comment>
<dbReference type="InterPro" id="IPR009659">
    <property type="entry name" value="DUF1249"/>
</dbReference>
<accession>A0A9E4P0D0</accession>
<dbReference type="Pfam" id="PF06853">
    <property type="entry name" value="DUF1249"/>
    <property type="match status" value="1"/>
</dbReference>
<proteinExistence type="predicted"/>
<dbReference type="PANTHER" id="PTHR38774:SF1">
    <property type="entry name" value="CYTOPLASMIC PROTEIN"/>
    <property type="match status" value="1"/>
</dbReference>
<evidence type="ECO:0000313" key="2">
    <source>
        <dbReference type="Proteomes" id="UP000886667"/>
    </source>
</evidence>
<evidence type="ECO:0000313" key="1">
    <source>
        <dbReference type="EMBL" id="MCG7948833.1"/>
    </source>
</evidence>